<accession>A0ABX2IRZ5</accession>
<protein>
    <submittedName>
        <fullName evidence="1">DUF429 domain-containing protein</fullName>
    </submittedName>
</protein>
<comment type="caution">
    <text evidence="1">The sequence shown here is derived from an EMBL/GenBank/DDBJ whole genome shotgun (WGS) entry which is preliminary data.</text>
</comment>
<proteinExistence type="predicted"/>
<gene>
    <name evidence="1" type="ORF">HJ583_018320</name>
</gene>
<organism evidence="1 2">
    <name type="scientific">Uliginosibacterium aquaticum</name>
    <dbReference type="NCBI Taxonomy" id="2731212"/>
    <lineage>
        <taxon>Bacteria</taxon>
        <taxon>Pseudomonadati</taxon>
        <taxon>Pseudomonadota</taxon>
        <taxon>Betaproteobacteria</taxon>
        <taxon>Rhodocyclales</taxon>
        <taxon>Zoogloeaceae</taxon>
        <taxon>Uliginosibacterium</taxon>
    </lineage>
</organism>
<dbReference type="Pfam" id="PF04250">
    <property type="entry name" value="DUF429"/>
    <property type="match status" value="1"/>
</dbReference>
<dbReference type="InterPro" id="IPR007362">
    <property type="entry name" value="DUF429"/>
</dbReference>
<reference evidence="1 2" key="1">
    <citation type="submission" date="2020-06" db="EMBL/GenBank/DDBJ databases">
        <title>Draft genome of Uliginosibacterium sp. IMCC34675.</title>
        <authorList>
            <person name="Song J."/>
        </authorList>
    </citation>
    <scope>NUCLEOTIDE SEQUENCE [LARGE SCALE GENOMIC DNA]</scope>
    <source>
        <strain evidence="1 2">IMCC34675</strain>
    </source>
</reference>
<evidence type="ECO:0000313" key="1">
    <source>
        <dbReference type="EMBL" id="NSL56993.1"/>
    </source>
</evidence>
<keyword evidence="2" id="KW-1185">Reference proteome</keyword>
<dbReference type="Proteomes" id="UP000778523">
    <property type="component" value="Unassembled WGS sequence"/>
</dbReference>
<sequence>MNAPLLLGVDFTSAPSRRKPITVASGWLRGNTLAVADMERCADWARFEAVLQRPGPWVGGFDFPFGLPRALVVQLDWPQNWAGLIRHIHTLSKPAFKAALDGVRERRPMGSRYLHRACDGPARSHSPMKLVNPPVGLMFFEGAPRLLAAGLSLPGLHAGDPQRLALEAYPALLARRFTQASYKSDERARQTPERRAEREKIIMCLNTGAAELTLKLSPALTGQLLDDASGDSLDAVLALLQAARAWQLREAGFGLPADVDPLEGWIIGCPG</sequence>
<dbReference type="EMBL" id="JABCSC020000006">
    <property type="protein sequence ID" value="NSL56993.1"/>
    <property type="molecule type" value="Genomic_DNA"/>
</dbReference>
<dbReference type="RefSeq" id="WP_170023266.1">
    <property type="nucleotide sequence ID" value="NZ_JABCSC020000006.1"/>
</dbReference>
<name>A0ABX2IRZ5_9RHOO</name>
<evidence type="ECO:0000313" key="2">
    <source>
        <dbReference type="Proteomes" id="UP000778523"/>
    </source>
</evidence>